<sequence length="178" mass="20347">MKNNIFSWFWGAVAFVFLAISIYITNLGSNMDKQLQTNQETLLKLQKEKYLINEEIEGLDNQKQAALIETNKSKLDKLVQDEFDLQTVGLELQEVKNEYSTLQSYLAGAGLFLTIAAIALAYAISSEPKKKKSIQLKGRKSKSKKGIYIPANQKQLARDLKQEVEKYKLDQEIKKLLR</sequence>
<feature type="transmembrane region" description="Helical" evidence="1">
    <location>
        <begin position="7"/>
        <end position="25"/>
    </location>
</feature>
<feature type="transmembrane region" description="Helical" evidence="1">
    <location>
        <begin position="105"/>
        <end position="124"/>
    </location>
</feature>
<keyword evidence="1" id="KW-1133">Transmembrane helix</keyword>
<keyword evidence="1" id="KW-0812">Transmembrane</keyword>
<keyword evidence="3" id="KW-1185">Reference proteome</keyword>
<proteinExistence type="predicted"/>
<keyword evidence="1" id="KW-0472">Membrane</keyword>
<comment type="caution">
    <text evidence="2">The sequence shown here is derived from an EMBL/GenBank/DDBJ whole genome shotgun (WGS) entry which is preliminary data.</text>
</comment>
<reference evidence="2 3" key="1">
    <citation type="submission" date="2016-07" db="EMBL/GenBank/DDBJ databases">
        <title>Bacillus oceanisediminis whole genome.</title>
        <authorList>
            <person name="Pal Y."/>
            <person name="Verma A."/>
            <person name="Mual P."/>
            <person name="Srinivasan K."/>
        </authorList>
    </citation>
    <scope>NUCLEOTIDE SEQUENCE [LARGE SCALE GENOMIC DNA]</scope>
    <source>
        <strain evidence="2 3">Bhandara28</strain>
    </source>
</reference>
<gene>
    <name evidence="2" type="ORF">BBV17_28570</name>
</gene>
<dbReference type="EMBL" id="MBRJ01000059">
    <property type="protein sequence ID" value="OHX41354.1"/>
    <property type="molecule type" value="Genomic_DNA"/>
</dbReference>
<protein>
    <submittedName>
        <fullName evidence="2">Uncharacterized protein</fullName>
    </submittedName>
</protein>
<accession>A0ABX3CKH3</accession>
<evidence type="ECO:0000313" key="3">
    <source>
        <dbReference type="Proteomes" id="UP000180194"/>
    </source>
</evidence>
<organism evidence="2 3">
    <name type="scientific">Cytobacillus oceanisediminis</name>
    <dbReference type="NCBI Taxonomy" id="665099"/>
    <lineage>
        <taxon>Bacteria</taxon>
        <taxon>Bacillati</taxon>
        <taxon>Bacillota</taxon>
        <taxon>Bacilli</taxon>
        <taxon>Bacillales</taxon>
        <taxon>Bacillaceae</taxon>
        <taxon>Cytobacillus</taxon>
    </lineage>
</organism>
<name>A0ABX3CKH3_9BACI</name>
<dbReference type="Proteomes" id="UP000180194">
    <property type="component" value="Unassembled WGS sequence"/>
</dbReference>
<evidence type="ECO:0000313" key="2">
    <source>
        <dbReference type="EMBL" id="OHX41354.1"/>
    </source>
</evidence>
<evidence type="ECO:0000256" key="1">
    <source>
        <dbReference type="SAM" id="Phobius"/>
    </source>
</evidence>
<dbReference type="RefSeq" id="WP_071159843.1">
    <property type="nucleotide sequence ID" value="NZ_MBRJ01000059.1"/>
</dbReference>